<protein>
    <submittedName>
        <fullName evidence="2">Uncharacterized protein</fullName>
    </submittedName>
</protein>
<sequence>MEENKNKSGFTVPEGYFEALDARVLAKLKEVPLPENNGFTVPEGYFDAVEDTILKTSKTAGWEVHVTKTPKQQNSTNKSIWYSIAGIAAVLAVVFTLYPFGNGTVSLEDINSTSISAYLEEGSLELTPDEIATYLNDEDFDALMVASEEISEENLSEYLYNNLDDNSLLIE</sequence>
<keyword evidence="1" id="KW-0812">Transmembrane</keyword>
<name>A0A370QEW2_9FLAO</name>
<gene>
    <name evidence="2" type="ORF">C8D94_10279</name>
</gene>
<dbReference type="AlphaFoldDB" id="A0A370QEW2"/>
<dbReference type="EMBL" id="QRAO01000002">
    <property type="protein sequence ID" value="RDK86901.1"/>
    <property type="molecule type" value="Genomic_DNA"/>
</dbReference>
<keyword evidence="3" id="KW-1185">Reference proteome</keyword>
<organism evidence="2 3">
    <name type="scientific">Marinirhabdus gelatinilytica</name>
    <dbReference type="NCBI Taxonomy" id="1703343"/>
    <lineage>
        <taxon>Bacteria</taxon>
        <taxon>Pseudomonadati</taxon>
        <taxon>Bacteroidota</taxon>
        <taxon>Flavobacteriia</taxon>
        <taxon>Flavobacteriales</taxon>
        <taxon>Flavobacteriaceae</taxon>
    </lineage>
</organism>
<feature type="transmembrane region" description="Helical" evidence="1">
    <location>
        <begin position="80"/>
        <end position="101"/>
    </location>
</feature>
<reference evidence="2 3" key="1">
    <citation type="submission" date="2018-07" db="EMBL/GenBank/DDBJ databases">
        <title>Genomic Encyclopedia of Type Strains, Phase IV (KMG-IV): sequencing the most valuable type-strain genomes for metagenomic binning, comparative biology and taxonomic classification.</title>
        <authorList>
            <person name="Goeker M."/>
        </authorList>
    </citation>
    <scope>NUCLEOTIDE SEQUENCE [LARGE SCALE GENOMIC DNA]</scope>
    <source>
        <strain evidence="2 3">DSM 101478</strain>
    </source>
</reference>
<keyword evidence="1" id="KW-0472">Membrane</keyword>
<evidence type="ECO:0000256" key="1">
    <source>
        <dbReference type="SAM" id="Phobius"/>
    </source>
</evidence>
<proteinExistence type="predicted"/>
<dbReference type="RefSeq" id="WP_115123127.1">
    <property type="nucleotide sequence ID" value="NZ_QRAO01000002.1"/>
</dbReference>
<comment type="caution">
    <text evidence="2">The sequence shown here is derived from an EMBL/GenBank/DDBJ whole genome shotgun (WGS) entry which is preliminary data.</text>
</comment>
<accession>A0A370QEW2</accession>
<dbReference type="OrthoDB" id="981524at2"/>
<keyword evidence="1" id="KW-1133">Transmembrane helix</keyword>
<evidence type="ECO:0000313" key="2">
    <source>
        <dbReference type="EMBL" id="RDK86901.1"/>
    </source>
</evidence>
<dbReference type="Proteomes" id="UP000255317">
    <property type="component" value="Unassembled WGS sequence"/>
</dbReference>
<evidence type="ECO:0000313" key="3">
    <source>
        <dbReference type="Proteomes" id="UP000255317"/>
    </source>
</evidence>